<protein>
    <submittedName>
        <fullName evidence="9">Progestin and adipoQ receptor family member 4 isoform X1</fullName>
    </submittedName>
</protein>
<dbReference type="CTD" id="124222"/>
<keyword evidence="3 7" id="KW-0812">Transmembrane</keyword>
<name>A0A6P7YKD6_9AMPH</name>
<evidence type="ECO:0000256" key="7">
    <source>
        <dbReference type="SAM" id="Phobius"/>
    </source>
</evidence>
<keyword evidence="6" id="KW-0862">Zinc</keyword>
<dbReference type="Proteomes" id="UP000515156">
    <property type="component" value="Chromosome 7"/>
</dbReference>
<evidence type="ECO:0000256" key="1">
    <source>
        <dbReference type="ARBA" id="ARBA00004141"/>
    </source>
</evidence>
<evidence type="ECO:0000313" key="9">
    <source>
        <dbReference type="RefSeq" id="XP_030065443.1"/>
    </source>
</evidence>
<feature type="binding site" evidence="6">
    <location>
        <position position="243"/>
    </location>
    <ligand>
        <name>Zn(2+)</name>
        <dbReference type="ChEBI" id="CHEBI:29105"/>
    </ligand>
</feature>
<sequence length="272" mass="30857">MAFLNGPQLLDWTSSPRHLQFNKFVLTGYRPVSSGGDCLRSLFYLHNELGNIYTHGIPLLGFLFLLPVNIPWTQIAVSWLAVVHYLACIMPQLGSVLYHLFMNHEGGESVYQKLLTLDMCGVCIVNTLGALPIIYCTLICYPSTRYMALFSYTALSSYAIYCAITAHSNITRLCSFAWQAFFRFFCFFLRWVGLGSGHPSSLHCYVVMDAVALLGGMINIARIPERWKPGKFDYWFNSHQIMHILAVVSILYLHWGVIADLLWITGYSCPLE</sequence>
<feature type="transmembrane region" description="Helical" evidence="7">
    <location>
        <begin position="200"/>
        <end position="220"/>
    </location>
</feature>
<evidence type="ECO:0000256" key="3">
    <source>
        <dbReference type="ARBA" id="ARBA00022692"/>
    </source>
</evidence>
<dbReference type="AlphaFoldDB" id="A0A6P7YKD6"/>
<feature type="binding site" evidence="6">
    <location>
        <position position="239"/>
    </location>
    <ligand>
        <name>Zn(2+)</name>
        <dbReference type="ChEBI" id="CHEBI:29105"/>
    </ligand>
</feature>
<dbReference type="Pfam" id="PF03006">
    <property type="entry name" value="HlyIII"/>
    <property type="match status" value="1"/>
</dbReference>
<dbReference type="GO" id="GO:0016020">
    <property type="term" value="C:membrane"/>
    <property type="evidence" value="ECO:0007669"/>
    <property type="project" value="UniProtKB-SubCell"/>
</dbReference>
<dbReference type="GeneID" id="115474215"/>
<evidence type="ECO:0000256" key="5">
    <source>
        <dbReference type="ARBA" id="ARBA00023136"/>
    </source>
</evidence>
<comment type="subcellular location">
    <subcellularLocation>
        <location evidence="1">Membrane</location>
        <topology evidence="1">Multi-pass membrane protein</topology>
    </subcellularLocation>
</comment>
<dbReference type="FunCoup" id="A0A6P7YKD6">
    <property type="interactions" value="137"/>
</dbReference>
<dbReference type="GO" id="GO:0046872">
    <property type="term" value="F:metal ion binding"/>
    <property type="evidence" value="ECO:0007669"/>
    <property type="project" value="UniProtKB-KW"/>
</dbReference>
<feature type="transmembrane region" description="Helical" evidence="7">
    <location>
        <begin position="76"/>
        <end position="102"/>
    </location>
</feature>
<dbReference type="PANTHER" id="PTHR20855:SF138">
    <property type="entry name" value="PROGESTIN AND ADIPOQ RECEPTOR FAMILY MEMBER 4"/>
    <property type="match status" value="1"/>
</dbReference>
<gene>
    <name evidence="9" type="primary">PAQR4</name>
</gene>
<keyword evidence="4 7" id="KW-1133">Transmembrane helix</keyword>
<feature type="transmembrane region" description="Helical" evidence="7">
    <location>
        <begin position="241"/>
        <end position="264"/>
    </location>
</feature>
<dbReference type="KEGG" id="muo:115474215"/>
<keyword evidence="8" id="KW-1185">Reference proteome</keyword>
<dbReference type="OrthoDB" id="535992at2759"/>
<evidence type="ECO:0000256" key="2">
    <source>
        <dbReference type="ARBA" id="ARBA00007018"/>
    </source>
</evidence>
<reference evidence="9" key="1">
    <citation type="submission" date="2025-08" db="UniProtKB">
        <authorList>
            <consortium name="RefSeq"/>
        </authorList>
    </citation>
    <scope>IDENTIFICATION</scope>
</reference>
<dbReference type="PANTHER" id="PTHR20855">
    <property type="entry name" value="ADIPOR/PROGESTIN RECEPTOR-RELATED"/>
    <property type="match status" value="1"/>
</dbReference>
<keyword evidence="5 7" id="KW-0472">Membrane</keyword>
<keyword evidence="6" id="KW-0479">Metal-binding</keyword>
<dbReference type="GO" id="GO:0038023">
    <property type="term" value="F:signaling receptor activity"/>
    <property type="evidence" value="ECO:0007669"/>
    <property type="project" value="TreeGrafter"/>
</dbReference>
<accession>A0A6P7YKD6</accession>
<feature type="binding site" evidence="6">
    <location>
        <position position="99"/>
    </location>
    <ligand>
        <name>Zn(2+)</name>
        <dbReference type="ChEBI" id="CHEBI:29105"/>
    </ligand>
</feature>
<dbReference type="InterPro" id="IPR004254">
    <property type="entry name" value="AdipoR/HlyIII-related"/>
</dbReference>
<proteinExistence type="inferred from homology"/>
<feature type="transmembrane region" description="Helical" evidence="7">
    <location>
        <begin position="146"/>
        <end position="164"/>
    </location>
</feature>
<evidence type="ECO:0000256" key="4">
    <source>
        <dbReference type="ARBA" id="ARBA00022989"/>
    </source>
</evidence>
<dbReference type="RefSeq" id="XP_030065443.1">
    <property type="nucleotide sequence ID" value="XM_030209583.1"/>
</dbReference>
<comment type="similarity">
    <text evidence="2">Belongs to the ADIPOR family.</text>
</comment>
<evidence type="ECO:0000256" key="6">
    <source>
        <dbReference type="PIRSR" id="PIRSR604254-1"/>
    </source>
</evidence>
<organism evidence="8 9">
    <name type="scientific">Microcaecilia unicolor</name>
    <dbReference type="NCBI Taxonomy" id="1415580"/>
    <lineage>
        <taxon>Eukaryota</taxon>
        <taxon>Metazoa</taxon>
        <taxon>Chordata</taxon>
        <taxon>Craniata</taxon>
        <taxon>Vertebrata</taxon>
        <taxon>Euteleostomi</taxon>
        <taxon>Amphibia</taxon>
        <taxon>Gymnophiona</taxon>
        <taxon>Siphonopidae</taxon>
        <taxon>Microcaecilia</taxon>
    </lineage>
</organism>
<feature type="transmembrane region" description="Helical" evidence="7">
    <location>
        <begin position="52"/>
        <end position="70"/>
    </location>
</feature>
<evidence type="ECO:0000313" key="8">
    <source>
        <dbReference type="Proteomes" id="UP000515156"/>
    </source>
</evidence>
<keyword evidence="9" id="KW-0675">Receptor</keyword>
<feature type="transmembrane region" description="Helical" evidence="7">
    <location>
        <begin position="114"/>
        <end position="134"/>
    </location>
</feature>
<dbReference type="InParanoid" id="A0A6P7YKD6"/>